<dbReference type="InterPro" id="IPR001790">
    <property type="entry name" value="Ribosomal_uL10"/>
</dbReference>
<dbReference type="PRINTS" id="PR01653">
    <property type="entry name" value="TCTPROTEIN"/>
</dbReference>
<keyword evidence="10" id="KW-0106">Calcium</keyword>
<keyword evidence="8" id="KW-0963">Cytoplasm</keyword>
<reference evidence="17 18" key="1">
    <citation type="submission" date="2018-11" db="EMBL/GenBank/DDBJ databases">
        <authorList>
            <consortium name="Pathogen Informatics"/>
        </authorList>
    </citation>
    <scope>NUCLEOTIDE SEQUENCE [LARGE SCALE GENOMIC DNA]</scope>
</reference>
<evidence type="ECO:0000313" key="17">
    <source>
        <dbReference type="EMBL" id="VDM21190.1"/>
    </source>
</evidence>
<organism evidence="17 18">
    <name type="scientific">Wuchereria bancrofti</name>
    <dbReference type="NCBI Taxonomy" id="6293"/>
    <lineage>
        <taxon>Eukaryota</taxon>
        <taxon>Metazoa</taxon>
        <taxon>Ecdysozoa</taxon>
        <taxon>Nematoda</taxon>
        <taxon>Chromadorea</taxon>
        <taxon>Rhabditida</taxon>
        <taxon>Spirurina</taxon>
        <taxon>Spiruromorpha</taxon>
        <taxon>Filarioidea</taxon>
        <taxon>Onchocercidae</taxon>
        <taxon>Wuchereria</taxon>
    </lineage>
</organism>
<evidence type="ECO:0000256" key="11">
    <source>
        <dbReference type="ARBA" id="ARBA00022980"/>
    </source>
</evidence>
<dbReference type="CDD" id="cd05468">
    <property type="entry name" value="pVHL"/>
    <property type="match status" value="1"/>
</dbReference>
<dbReference type="Gene3D" id="3.90.105.20">
    <property type="match status" value="1"/>
</dbReference>
<dbReference type="InterPro" id="IPR011057">
    <property type="entry name" value="Mss4-like_sf"/>
</dbReference>
<comment type="subcellular location">
    <subcellularLocation>
        <location evidence="3">Cytoplasm</location>
    </subcellularLocation>
</comment>
<evidence type="ECO:0000256" key="14">
    <source>
        <dbReference type="ARBA" id="ARBA00035444"/>
    </source>
</evidence>
<dbReference type="SUPFAM" id="SSF160369">
    <property type="entry name" value="Ribosomal protein L10-like"/>
    <property type="match status" value="1"/>
</dbReference>
<gene>
    <name evidence="17" type="ORF">WBA_LOCUS11780</name>
</gene>
<keyword evidence="11" id="KW-0689">Ribosomal protein</keyword>
<dbReference type="Pfam" id="PF00428">
    <property type="entry name" value="Ribosomal_60s"/>
    <property type="match status" value="1"/>
</dbReference>
<evidence type="ECO:0000256" key="3">
    <source>
        <dbReference type="ARBA" id="ARBA00004496"/>
    </source>
</evidence>
<dbReference type="Pfam" id="PF17777">
    <property type="entry name" value="RL10P_insert"/>
    <property type="match status" value="1"/>
</dbReference>
<dbReference type="CDD" id="cd05795">
    <property type="entry name" value="Ribosomal_P0_L10e"/>
    <property type="match status" value="1"/>
</dbReference>
<evidence type="ECO:0000259" key="16">
    <source>
        <dbReference type="PROSITE" id="PS51797"/>
    </source>
</evidence>
<dbReference type="SUPFAM" id="SSF51316">
    <property type="entry name" value="Mss4-like"/>
    <property type="match status" value="1"/>
</dbReference>
<keyword evidence="18" id="KW-1185">Reference proteome</keyword>
<dbReference type="InterPro" id="IPR040637">
    <property type="entry name" value="Ribosomal_uL10-like_insert"/>
</dbReference>
<dbReference type="FunFam" id="3.90.105.20:FF:000001">
    <property type="entry name" value="60S acidic ribosomal protein P0"/>
    <property type="match status" value="1"/>
</dbReference>
<evidence type="ECO:0000256" key="2">
    <source>
        <dbReference type="ARBA" id="ARBA00002200"/>
    </source>
</evidence>
<dbReference type="InterPro" id="IPR034737">
    <property type="entry name" value="TCTP"/>
</dbReference>
<dbReference type="OrthoDB" id="5839236at2759"/>
<dbReference type="InterPro" id="IPR022772">
    <property type="entry name" value="VHL_tumour_suppress_b/a_dom"/>
</dbReference>
<comment type="subunit">
    <text evidence="6">P0 forms a pentameric complex by interaction with dimers of P1 and P2.</text>
</comment>
<dbReference type="InParanoid" id="A0A3P7EE49"/>
<evidence type="ECO:0000256" key="4">
    <source>
        <dbReference type="ARBA" id="ARBA00008889"/>
    </source>
</evidence>
<accession>A0A3P7EE49</accession>
<comment type="similarity">
    <text evidence="15">Belongs to the TCTP family.</text>
</comment>
<name>A0A3P7EE49_WUCBA</name>
<evidence type="ECO:0000256" key="8">
    <source>
        <dbReference type="ARBA" id="ARBA00022490"/>
    </source>
</evidence>
<dbReference type="InterPro" id="IPR036208">
    <property type="entry name" value="VHL_sf"/>
</dbReference>
<dbReference type="InterPro" id="IPR043141">
    <property type="entry name" value="Ribosomal_uL10-like_sf"/>
</dbReference>
<comment type="similarity">
    <text evidence="5">Belongs to the VHL family.</text>
</comment>
<dbReference type="InterPro" id="IPR043164">
    <property type="entry name" value="Ribosomal_uL10-like_insert_sf"/>
</dbReference>
<feature type="domain" description="TCTP" evidence="16">
    <location>
        <begin position="345"/>
        <end position="530"/>
    </location>
</feature>
<dbReference type="InterPro" id="IPR024053">
    <property type="entry name" value="VHL_beta_dom"/>
</dbReference>
<dbReference type="GO" id="GO:0003735">
    <property type="term" value="F:structural constituent of ribosome"/>
    <property type="evidence" value="ECO:0007669"/>
    <property type="project" value="TreeGrafter"/>
</dbReference>
<evidence type="ECO:0000256" key="15">
    <source>
        <dbReference type="PROSITE-ProRule" id="PRU01133"/>
    </source>
</evidence>
<dbReference type="Proteomes" id="UP000270924">
    <property type="component" value="Unassembled WGS sequence"/>
</dbReference>
<evidence type="ECO:0000256" key="5">
    <source>
        <dbReference type="ARBA" id="ARBA00010057"/>
    </source>
</evidence>
<dbReference type="Pfam" id="PF00466">
    <property type="entry name" value="Ribosomal_L10"/>
    <property type="match status" value="1"/>
</dbReference>
<dbReference type="Gene3D" id="2.60.40.780">
    <property type="entry name" value="von Hippel-Lindau disease tumour suppressor, beta domain"/>
    <property type="match status" value="1"/>
</dbReference>
<dbReference type="InterPro" id="IPR018105">
    <property type="entry name" value="Translational_control_tumour_p"/>
</dbReference>
<evidence type="ECO:0000256" key="6">
    <source>
        <dbReference type="ARBA" id="ARBA00011521"/>
    </source>
</evidence>
<dbReference type="Gene3D" id="2.170.150.10">
    <property type="entry name" value="Metal Binding Protein, Guanine Nucleotide Exchange Factor, Chain A"/>
    <property type="match status" value="1"/>
</dbReference>
<dbReference type="GO" id="GO:0000027">
    <property type="term" value="P:ribosomal large subunit assembly"/>
    <property type="evidence" value="ECO:0007669"/>
    <property type="project" value="TreeGrafter"/>
</dbReference>
<dbReference type="GO" id="GO:0022625">
    <property type="term" value="C:cytosolic large ribosomal subunit"/>
    <property type="evidence" value="ECO:0007669"/>
    <property type="project" value="TreeGrafter"/>
</dbReference>
<dbReference type="PROSITE" id="PS51797">
    <property type="entry name" value="TCTP_3"/>
    <property type="match status" value="1"/>
</dbReference>
<dbReference type="InterPro" id="IPR011323">
    <property type="entry name" value="Mss4/transl-control_tumour"/>
</dbReference>
<protein>
    <recommendedName>
        <fullName evidence="13">Large ribosomal subunit protein uL10</fullName>
    </recommendedName>
    <alternativeName>
        <fullName evidence="14">60S acidic ribosomal protein P0</fullName>
    </alternativeName>
    <alternativeName>
        <fullName evidence="7">Translationally-controlled tumor protein homolog</fullName>
    </alternativeName>
</protein>
<dbReference type="InterPro" id="IPR050323">
    <property type="entry name" value="Ribosomal_protein_uL10"/>
</dbReference>
<dbReference type="Pfam" id="PF00838">
    <property type="entry name" value="TCTP"/>
    <property type="match status" value="1"/>
</dbReference>
<dbReference type="SUPFAM" id="SSF49468">
    <property type="entry name" value="VHL"/>
    <property type="match status" value="1"/>
</dbReference>
<keyword evidence="12" id="KW-0687">Ribonucleoprotein</keyword>
<dbReference type="PANTHER" id="PTHR45699:SF3">
    <property type="entry name" value="LARGE RIBOSOMAL SUBUNIT PROTEIN UL10"/>
    <property type="match status" value="1"/>
</dbReference>
<comment type="function">
    <text evidence="2">Ribosomal protein P0 is the functional equivalent of E.coli protein L10.</text>
</comment>
<proteinExistence type="inferred from homology"/>
<dbReference type="Pfam" id="PF01847">
    <property type="entry name" value="VHL"/>
    <property type="match status" value="1"/>
</dbReference>
<dbReference type="EMBL" id="UYWW01012457">
    <property type="protein sequence ID" value="VDM21190.1"/>
    <property type="molecule type" value="Genomic_DNA"/>
</dbReference>
<dbReference type="PANTHER" id="PTHR45699">
    <property type="entry name" value="60S ACIDIC RIBOSOMAL PROTEIN P0"/>
    <property type="match status" value="1"/>
</dbReference>
<evidence type="ECO:0000313" key="18">
    <source>
        <dbReference type="Proteomes" id="UP000270924"/>
    </source>
</evidence>
<sequence>MGREDKATWKANYFVKIVELLEEYPKCFIVGVDNVGSKQMQEIRQAMRGHADILMGKNTMIRKAIRGHLQTNPDLEKLLPHIVGNVGFVFTNGDLSEIRAKLLENRRGAPAKAGAIAPCDVKLPPQNTGMGPEKTSFFQALQIPTKISRGTIEILNEVHLIKTGEKVGASESALLNMLNIMPFSYGLVVRQVYENGTVFAPEVLDMTPDDIRAKFLKGVQNVAAVSLAIGHPTLASVPHSIANAFKNLLAIAVEASIEMKEAEKIKEYLADPAKFAAPVAATAPAASSAQPVKSEEPYDWSMRVLLWFVIRSLNLYGVCDPLVFRFSERGSRSSYCEPVIGEQNMLLVAFYVHWTNDELASDSFPMKLVDGLIWEFKGRQVVRREGEIQLAGANPSTEGEDGDEGSEECVERGIDFVLNHRLQEMNCYEDLATFKSYCKSFMKKVVELMQKNGKSEAEISEFKRKIQAWVVSLLSKDRFKQLQFFIGMLFARMAEGQGEGQVAVVEYRDEEEGEVPYLMLVKEALMSSEFRIDSFIVDKILNPGYRSVRNVEEVNIRFINNSNDTVDLYWIDFRGNLVYYLKLGSRKVVKLTTFIGHYWIARFIRNGAAAQFLPGRTEVFAITRHLPHTAIVFITQKVPTLFEAAVEHIGELFYKQQYALYWLPVPELVKFDIYFYIRRKRIYQEALNFLSTSRNLLRPNHNINVRLQEPLEDDGAERREVENQAKLYNKQEIYNILKNESSTLPQQLLKIFANGQIDLCLQAISDLSVECPDFEMNEIFLTYLRKEFVVMSFSTVCSYVKKWIDFLLQNTSGIRNHCFLLKHLICCTDLLQNKQLQLLLHEILPQVYCHLCLMKQYSIASVVAEVIFYSVALLGAYSDEYDRETLRNVWNKLLLPEVCMKSAHFNLCTVLVMSSLDFDCTQHMQCLENSLSNLKESDDLSLSTRKQVSFIRQYQITFFLVLLKANLGILLSHCQPNQSEMLLNILITFHLENNDVIFQKCVCFQLYLLIQSIFRHSRLTYAYVSKVIQPFFRCLLLNLSLLIDENFSQQKGNVGIWIRENIVEILSISNKSYEDELNSWKIIMSSFVPASHHILLSDKKFCQIVQSICGKGYSLKSLPVSLRVALFCVLITLIPCISSELFEIAIESTLSIMRSDTKLFRILINSVKGKLLKKYIMILLRCGCSNNYSKSTQILVKEFLLSDCSRDMLSVKSDAMLKAAVQRPLIEEEYYFLKPLCDTFDEIHCEMNTGENSALRISAEEVFQHVYGLISPLDCMDAMKLSLFESSLSVLSVVKTLQDNDTTVSEKEVQNIAEHVTNADQLCKTLCKHPDRLIELGIISEQLSQLLKRSILWMVKRGKLEHIISWKYVKYFELYDESIINEVISIASVEMLKNLLHSSSHNLQASKKFALYFALAKHQNEEKRKLLFAVLKDVLEIVVDIAGRDYLIAVDFLRHILPVATGSAYERDFVSFALTVLAVNCESLPSNFIALRRTLSLLLDCLRFGAHSVINDQCSLYINLFVCVGRAIQKYVNDTRTINPQFTRYLSYGFAKVAGEMVKYERSFSRIAPFIISECLEDAECLSLALFRIFSMCDSHSVALLTTNLPLLQKTRFANLSLYFRKIKMIV</sequence>
<dbReference type="FunFam" id="3.30.70.1730:FF:000002">
    <property type="entry name" value="60S acidic ribosomal protein P0"/>
    <property type="match status" value="1"/>
</dbReference>
<dbReference type="Gene3D" id="3.30.70.1730">
    <property type="match status" value="1"/>
</dbReference>
<comment type="function">
    <text evidence="1">Involved in calcium binding and microtubule stabilization.</text>
</comment>
<evidence type="ECO:0000256" key="10">
    <source>
        <dbReference type="ARBA" id="ARBA00022837"/>
    </source>
</evidence>
<keyword evidence="9" id="KW-0597">Phosphoprotein</keyword>
<evidence type="ECO:0000256" key="12">
    <source>
        <dbReference type="ARBA" id="ARBA00023274"/>
    </source>
</evidence>
<evidence type="ECO:0000256" key="9">
    <source>
        <dbReference type="ARBA" id="ARBA00022553"/>
    </source>
</evidence>
<comment type="similarity">
    <text evidence="4">Belongs to the universal ribosomal protein uL10 family.</text>
</comment>
<dbReference type="GO" id="GO:0070180">
    <property type="term" value="F:large ribosomal subunit rRNA binding"/>
    <property type="evidence" value="ECO:0007669"/>
    <property type="project" value="TreeGrafter"/>
</dbReference>
<evidence type="ECO:0000256" key="1">
    <source>
        <dbReference type="ARBA" id="ARBA00002114"/>
    </source>
</evidence>
<dbReference type="GO" id="GO:0002181">
    <property type="term" value="P:cytoplasmic translation"/>
    <property type="evidence" value="ECO:0007669"/>
    <property type="project" value="TreeGrafter"/>
</dbReference>
<evidence type="ECO:0000256" key="13">
    <source>
        <dbReference type="ARBA" id="ARBA00035202"/>
    </source>
</evidence>
<dbReference type="InterPro" id="IPR037140">
    <property type="entry name" value="VHL_beta_dom_sf"/>
</dbReference>
<dbReference type="AlphaFoldDB" id="A0A3P7EE49"/>
<dbReference type="FunFam" id="2.170.150.10:FF:000010">
    <property type="entry name" value="Translationally-controlled tumor protein homolog"/>
    <property type="match status" value="1"/>
</dbReference>
<dbReference type="PROSITE" id="PS01002">
    <property type="entry name" value="TCTP_1"/>
    <property type="match status" value="1"/>
</dbReference>
<dbReference type="InterPro" id="IPR018103">
    <property type="entry name" value="Translation_control_tumour_CS"/>
</dbReference>
<evidence type="ECO:0000256" key="7">
    <source>
        <dbReference type="ARBA" id="ARBA00014759"/>
    </source>
</evidence>
<dbReference type="OMA" id="HFNLCTV"/>